<evidence type="ECO:0000256" key="1">
    <source>
        <dbReference type="ARBA" id="ARBA00004167"/>
    </source>
</evidence>
<evidence type="ECO:0000256" key="2">
    <source>
        <dbReference type="ARBA" id="ARBA00022481"/>
    </source>
</evidence>
<dbReference type="AlphaFoldDB" id="A0A1G2PLK1"/>
<dbReference type="PANTHER" id="PTHR30093">
    <property type="entry name" value="GENERAL SECRETION PATHWAY PROTEIN G"/>
    <property type="match status" value="1"/>
</dbReference>
<dbReference type="NCBIfam" id="TIGR02532">
    <property type="entry name" value="IV_pilin_GFxxxE"/>
    <property type="match status" value="1"/>
</dbReference>
<feature type="transmembrane region" description="Helical" evidence="6">
    <location>
        <begin position="49"/>
        <end position="70"/>
    </location>
</feature>
<evidence type="ECO:0000313" key="7">
    <source>
        <dbReference type="EMBL" id="OHA48639.1"/>
    </source>
</evidence>
<keyword evidence="5 6" id="KW-0472">Membrane</keyword>
<dbReference type="InterPro" id="IPR045584">
    <property type="entry name" value="Pilin-like"/>
</dbReference>
<keyword evidence="3 6" id="KW-0812">Transmembrane</keyword>
<dbReference type="Proteomes" id="UP000178690">
    <property type="component" value="Unassembled WGS sequence"/>
</dbReference>
<dbReference type="PRINTS" id="PR00813">
    <property type="entry name" value="BCTERIALGSPG"/>
</dbReference>
<evidence type="ECO:0000256" key="3">
    <source>
        <dbReference type="ARBA" id="ARBA00022692"/>
    </source>
</evidence>
<comment type="subcellular location">
    <subcellularLocation>
        <location evidence="1">Membrane</location>
        <topology evidence="1">Single-pass membrane protein</topology>
    </subcellularLocation>
</comment>
<dbReference type="GO" id="GO:0015628">
    <property type="term" value="P:protein secretion by the type II secretion system"/>
    <property type="evidence" value="ECO:0007669"/>
    <property type="project" value="InterPro"/>
</dbReference>
<dbReference type="SUPFAM" id="SSF54523">
    <property type="entry name" value="Pili subunits"/>
    <property type="match status" value="1"/>
</dbReference>
<dbReference type="PANTHER" id="PTHR30093:SF44">
    <property type="entry name" value="TYPE II SECRETION SYSTEM CORE PROTEIN G"/>
    <property type="match status" value="1"/>
</dbReference>
<dbReference type="InterPro" id="IPR012902">
    <property type="entry name" value="N_methyl_site"/>
</dbReference>
<proteinExistence type="predicted"/>
<organism evidence="7 8">
    <name type="scientific">Terrybacteria sp. (strain RIFCSPHIGHO2_01_FULL_58_15)</name>
    <dbReference type="NCBI Taxonomy" id="1802363"/>
    <lineage>
        <taxon>Bacteria</taxon>
        <taxon>Candidatus Terryibacteriota</taxon>
    </lineage>
</organism>
<protein>
    <recommendedName>
        <fullName evidence="9">Type II secretion system protein GspG C-terminal domain-containing protein</fullName>
    </recommendedName>
</protein>
<keyword evidence="2" id="KW-0488">Methylation</keyword>
<dbReference type="InterPro" id="IPR000983">
    <property type="entry name" value="Bac_GSPG_pilin"/>
</dbReference>
<evidence type="ECO:0000256" key="4">
    <source>
        <dbReference type="ARBA" id="ARBA00022989"/>
    </source>
</evidence>
<dbReference type="PROSITE" id="PS00409">
    <property type="entry name" value="PROKAR_NTER_METHYL"/>
    <property type="match status" value="1"/>
</dbReference>
<dbReference type="Gene3D" id="3.30.700.10">
    <property type="entry name" value="Glycoprotein, Type 4 Pilin"/>
    <property type="match status" value="1"/>
</dbReference>
<evidence type="ECO:0000256" key="5">
    <source>
        <dbReference type="ARBA" id="ARBA00023136"/>
    </source>
</evidence>
<evidence type="ECO:0000313" key="8">
    <source>
        <dbReference type="Proteomes" id="UP000178690"/>
    </source>
</evidence>
<sequence length="207" mass="21475">MACGGAVALYRQQTGAAGGTKKEVRTMMLRLERTFGNRSGKRGFTLIELLVVIAIIGILAAVVLVSLNNARIRGRDARRLSDLQAISLAMELSADQNGGQYPNQVNDAGPTAALFTGIAGALVTDDLIPGTPDDPLAGRDYVGRVSDARTSYVLGGDLELDNQACDADYDGADFEGGANSCDDPAGPDCGAADADNVDYCICQGPAC</sequence>
<reference evidence="7 8" key="1">
    <citation type="journal article" date="2016" name="Nat. Commun.">
        <title>Thousands of microbial genomes shed light on interconnected biogeochemical processes in an aquifer system.</title>
        <authorList>
            <person name="Anantharaman K."/>
            <person name="Brown C.T."/>
            <person name="Hug L.A."/>
            <person name="Sharon I."/>
            <person name="Castelle C.J."/>
            <person name="Probst A.J."/>
            <person name="Thomas B.C."/>
            <person name="Singh A."/>
            <person name="Wilkins M.J."/>
            <person name="Karaoz U."/>
            <person name="Brodie E.L."/>
            <person name="Williams K.H."/>
            <person name="Hubbard S.S."/>
            <person name="Banfield J.F."/>
        </authorList>
    </citation>
    <scope>NUCLEOTIDE SEQUENCE [LARGE SCALE GENOMIC DNA]</scope>
    <source>
        <strain evidence="8">RIFCSPHIGHO2_01_FULL_58_15</strain>
    </source>
</reference>
<dbReference type="Pfam" id="PF07963">
    <property type="entry name" value="N_methyl"/>
    <property type="match status" value="1"/>
</dbReference>
<accession>A0A1G2PLK1</accession>
<gene>
    <name evidence="7" type="ORF">A2682_02520</name>
</gene>
<dbReference type="GO" id="GO:0016020">
    <property type="term" value="C:membrane"/>
    <property type="evidence" value="ECO:0007669"/>
    <property type="project" value="UniProtKB-SubCell"/>
</dbReference>
<evidence type="ECO:0000256" key="6">
    <source>
        <dbReference type="SAM" id="Phobius"/>
    </source>
</evidence>
<keyword evidence="4 6" id="KW-1133">Transmembrane helix</keyword>
<dbReference type="EMBL" id="MHST01000018">
    <property type="protein sequence ID" value="OHA48639.1"/>
    <property type="molecule type" value="Genomic_DNA"/>
</dbReference>
<name>A0A1G2PLK1_TERXR</name>
<dbReference type="GO" id="GO:0015627">
    <property type="term" value="C:type II protein secretion system complex"/>
    <property type="evidence" value="ECO:0007669"/>
    <property type="project" value="InterPro"/>
</dbReference>
<dbReference type="STRING" id="1802363.A2682_02520"/>
<evidence type="ECO:0008006" key="9">
    <source>
        <dbReference type="Google" id="ProtNLM"/>
    </source>
</evidence>
<comment type="caution">
    <text evidence="7">The sequence shown here is derived from an EMBL/GenBank/DDBJ whole genome shotgun (WGS) entry which is preliminary data.</text>
</comment>